<name>A0A3S1B3W1_9BACT</name>
<dbReference type="InterPro" id="IPR008969">
    <property type="entry name" value="CarboxyPept-like_regulatory"/>
</dbReference>
<dbReference type="EMBL" id="RIAR02000001">
    <property type="protein sequence ID" value="NSL86335.1"/>
    <property type="molecule type" value="Genomic_DNA"/>
</dbReference>
<dbReference type="AlphaFoldDB" id="A0A3S1B3W1"/>
<dbReference type="OrthoDB" id="714262at2"/>
<comment type="caution">
    <text evidence="1">The sequence shown here is derived from an EMBL/GenBank/DDBJ whole genome shotgun (WGS) entry which is preliminary data.</text>
</comment>
<reference evidence="1" key="1">
    <citation type="submission" date="2020-05" db="EMBL/GenBank/DDBJ databases">
        <title>Chitinophaga laudate sp. nov., isolated from a tropical peat swamp.</title>
        <authorList>
            <person name="Goh C.B.S."/>
            <person name="Lee M.S."/>
            <person name="Parimannan S."/>
            <person name="Pasbakhsh P."/>
            <person name="Yule C.M."/>
            <person name="Rajandas H."/>
            <person name="Loke S."/>
            <person name="Croft L."/>
            <person name="Tan J.B.L."/>
        </authorList>
    </citation>
    <scope>NUCLEOTIDE SEQUENCE</scope>
    <source>
        <strain evidence="1">Mgbs1</strain>
    </source>
</reference>
<protein>
    <submittedName>
        <fullName evidence="1">Uncharacterized protein</fullName>
    </submittedName>
</protein>
<dbReference type="Proteomes" id="UP000281028">
    <property type="component" value="Unassembled WGS sequence"/>
</dbReference>
<organism evidence="1 2">
    <name type="scientific">Chitinophaga solisilvae</name>
    <dbReference type="NCBI Taxonomy" id="1233460"/>
    <lineage>
        <taxon>Bacteria</taxon>
        <taxon>Pseudomonadati</taxon>
        <taxon>Bacteroidota</taxon>
        <taxon>Chitinophagia</taxon>
        <taxon>Chitinophagales</taxon>
        <taxon>Chitinophagaceae</taxon>
        <taxon>Chitinophaga</taxon>
    </lineage>
</organism>
<accession>A0A3S1B3W1</accession>
<sequence length="249" mass="28829">MSIAIQVRYTVILVVLLLCSVVAAAQVRIYGTVYDRSARFGMSGVSVRGNTGAGTVTDSLGRYSIMLHRGDSVSFSYQGKSTQWFPVNEIQSHRAFDMSIHVDIQTLPTVVVAAKPRTFRFDSLERRNEYRKVFEFAPEYLTTGSGFGAGAGVNLDALFSMRKIKRMEAFREFLIQDEQDKYVDYRFNKELVSKITGLESPALEFFMKEYRPNYWMIQSFRNEYEFYKYIKDAARSFGAEWKREHPYKF</sequence>
<gene>
    <name evidence="1" type="ORF">ECE50_005820</name>
</gene>
<proteinExistence type="predicted"/>
<keyword evidence="2" id="KW-1185">Reference proteome</keyword>
<dbReference type="RefSeq" id="WP_127035863.1">
    <property type="nucleotide sequence ID" value="NZ_JAABOK010000020.1"/>
</dbReference>
<dbReference type="SUPFAM" id="SSF49464">
    <property type="entry name" value="Carboxypeptidase regulatory domain-like"/>
    <property type="match status" value="1"/>
</dbReference>
<evidence type="ECO:0000313" key="2">
    <source>
        <dbReference type="Proteomes" id="UP000281028"/>
    </source>
</evidence>
<evidence type="ECO:0000313" key="1">
    <source>
        <dbReference type="EMBL" id="NSL86335.1"/>
    </source>
</evidence>